<dbReference type="AlphaFoldDB" id="A0A1Y1IK42"/>
<evidence type="ECO:0000256" key="4">
    <source>
        <dbReference type="ARBA" id="ARBA00022475"/>
    </source>
</evidence>
<organism evidence="13 14">
    <name type="scientific">Klebsormidium nitens</name>
    <name type="common">Green alga</name>
    <name type="synonym">Ulothrix nitens</name>
    <dbReference type="NCBI Taxonomy" id="105231"/>
    <lineage>
        <taxon>Eukaryota</taxon>
        <taxon>Viridiplantae</taxon>
        <taxon>Streptophyta</taxon>
        <taxon>Klebsormidiophyceae</taxon>
        <taxon>Klebsormidiales</taxon>
        <taxon>Klebsormidiaceae</taxon>
        <taxon>Klebsormidium</taxon>
    </lineage>
</organism>
<dbReference type="GO" id="GO:0060271">
    <property type="term" value="P:cilium assembly"/>
    <property type="evidence" value="ECO:0000318"/>
    <property type="project" value="GO_Central"/>
</dbReference>
<comment type="subcellular location">
    <subcellularLocation>
        <location evidence="1">Cell projection</location>
        <location evidence="1">Cilium membrane</location>
        <topology evidence="1">Multi-pass membrane protein</topology>
    </subcellularLocation>
</comment>
<dbReference type="OrthoDB" id="426438at2759"/>
<dbReference type="GO" id="GO:0035869">
    <property type="term" value="C:ciliary transition zone"/>
    <property type="evidence" value="ECO:0000318"/>
    <property type="project" value="GO_Central"/>
</dbReference>
<dbReference type="Pfam" id="PF10149">
    <property type="entry name" value="TM231"/>
    <property type="match status" value="1"/>
</dbReference>
<keyword evidence="5 12" id="KW-0812">Transmembrane</keyword>
<keyword evidence="7" id="KW-0969">Cilium</keyword>
<protein>
    <recommendedName>
        <fullName evidence="3">Transmembrane protein 231</fullName>
    </recommendedName>
</protein>
<dbReference type="PANTHER" id="PTHR14605">
    <property type="entry name" value="CHST5 PROTEIN"/>
    <property type="match status" value="1"/>
</dbReference>
<dbReference type="GO" id="GO:0032880">
    <property type="term" value="P:regulation of protein localization"/>
    <property type="evidence" value="ECO:0000318"/>
    <property type="project" value="GO_Central"/>
</dbReference>
<dbReference type="STRING" id="105231.A0A1Y1IK42"/>
<evidence type="ECO:0000256" key="1">
    <source>
        <dbReference type="ARBA" id="ARBA00004272"/>
    </source>
</evidence>
<evidence type="ECO:0000256" key="3">
    <source>
        <dbReference type="ARBA" id="ARBA00015087"/>
    </source>
</evidence>
<dbReference type="EMBL" id="DF237698">
    <property type="protein sequence ID" value="GAQ91235.1"/>
    <property type="molecule type" value="Genomic_DNA"/>
</dbReference>
<evidence type="ECO:0000256" key="6">
    <source>
        <dbReference type="ARBA" id="ARBA00022989"/>
    </source>
</evidence>
<evidence type="ECO:0000256" key="5">
    <source>
        <dbReference type="ARBA" id="ARBA00022692"/>
    </source>
</evidence>
<evidence type="ECO:0000256" key="12">
    <source>
        <dbReference type="SAM" id="Phobius"/>
    </source>
</evidence>
<gene>
    <name evidence="13" type="ORF">KFL_007490040</name>
</gene>
<dbReference type="PANTHER" id="PTHR14605:SF1">
    <property type="entry name" value="TRANSMEMBRANE PROTEIN 231"/>
    <property type="match status" value="1"/>
</dbReference>
<dbReference type="Proteomes" id="UP000054558">
    <property type="component" value="Unassembled WGS sequence"/>
</dbReference>
<feature type="transmembrane region" description="Helical" evidence="12">
    <location>
        <begin position="18"/>
        <end position="40"/>
    </location>
</feature>
<evidence type="ECO:0000256" key="9">
    <source>
        <dbReference type="ARBA" id="ARBA00023180"/>
    </source>
</evidence>
<accession>A0A1Y1IK42</accession>
<evidence type="ECO:0000256" key="10">
    <source>
        <dbReference type="ARBA" id="ARBA00023273"/>
    </source>
</evidence>
<dbReference type="GO" id="GO:0060170">
    <property type="term" value="C:ciliary membrane"/>
    <property type="evidence" value="ECO:0000318"/>
    <property type="project" value="GO_Central"/>
</dbReference>
<proteinExistence type="inferred from homology"/>
<evidence type="ECO:0000313" key="13">
    <source>
        <dbReference type="EMBL" id="GAQ91235.1"/>
    </source>
</evidence>
<keyword evidence="9" id="KW-0325">Glycoprotein</keyword>
<comment type="similarity">
    <text evidence="2">Belongs to the TMEM231 family.</text>
</comment>
<feature type="transmembrane region" description="Helical" evidence="12">
    <location>
        <begin position="267"/>
        <end position="286"/>
    </location>
</feature>
<evidence type="ECO:0000313" key="14">
    <source>
        <dbReference type="Proteomes" id="UP000054558"/>
    </source>
</evidence>
<comment type="function">
    <text evidence="11">Transmembrane component of the tectonic-like complex, a complex localized at the transition zone of primary cilia and acting as a barrier that prevents diffusion of transmembrane proteins between the cilia and plasma membranes. Required for ciliogenesis and sonic hedgehog/SHH signaling.</text>
</comment>
<dbReference type="OMA" id="PALYTRY"/>
<keyword evidence="8 12" id="KW-0472">Membrane</keyword>
<dbReference type="InterPro" id="IPR019306">
    <property type="entry name" value="TMEM231"/>
</dbReference>
<evidence type="ECO:0000256" key="2">
    <source>
        <dbReference type="ARBA" id="ARBA00009082"/>
    </source>
</evidence>
<keyword evidence="10" id="KW-0966">Cell projection</keyword>
<sequence>MVQVYGEALQRRHYASRWSAAFCFRLASHVAILVLTFIFVHSSQGFWLKESTFTAQPAVRFTHDALLLLEGKGPGQEIFWSTFPTLNSALANKLAAVEVRATETDSDHDGNADVIDVSARVSGAGPVHSVKLLLQFRYQIQGRIRMQMQSLAYIHHASPLPGSELHVDGELRLRQRRPLSFDNNRVLYDVPALAPGGPSGQSLDSRSVQMQSILRDYLDRNETTEFVSSYAVWQAGYGTDFTIFERIRIPPFESVAYIPGLMEVLKYAWIQFLAVWILLLYLLSWVEYVTFRYRVLETRVVSDLQTQKQHRF</sequence>
<name>A0A1Y1IK42_KLENI</name>
<evidence type="ECO:0000256" key="11">
    <source>
        <dbReference type="ARBA" id="ARBA00024803"/>
    </source>
</evidence>
<keyword evidence="14" id="KW-1185">Reference proteome</keyword>
<reference evidence="13 14" key="1">
    <citation type="journal article" date="2014" name="Nat. Commun.">
        <title>Klebsormidium flaccidum genome reveals primary factors for plant terrestrial adaptation.</title>
        <authorList>
            <person name="Hori K."/>
            <person name="Maruyama F."/>
            <person name="Fujisawa T."/>
            <person name="Togashi T."/>
            <person name="Yamamoto N."/>
            <person name="Seo M."/>
            <person name="Sato S."/>
            <person name="Yamada T."/>
            <person name="Mori H."/>
            <person name="Tajima N."/>
            <person name="Moriyama T."/>
            <person name="Ikeuchi M."/>
            <person name="Watanabe M."/>
            <person name="Wada H."/>
            <person name="Kobayashi K."/>
            <person name="Saito M."/>
            <person name="Masuda T."/>
            <person name="Sasaki-Sekimoto Y."/>
            <person name="Mashiguchi K."/>
            <person name="Awai K."/>
            <person name="Shimojima M."/>
            <person name="Masuda S."/>
            <person name="Iwai M."/>
            <person name="Nobusawa T."/>
            <person name="Narise T."/>
            <person name="Kondo S."/>
            <person name="Saito H."/>
            <person name="Sato R."/>
            <person name="Murakawa M."/>
            <person name="Ihara Y."/>
            <person name="Oshima-Yamada Y."/>
            <person name="Ohtaka K."/>
            <person name="Satoh M."/>
            <person name="Sonobe K."/>
            <person name="Ishii M."/>
            <person name="Ohtani R."/>
            <person name="Kanamori-Sato M."/>
            <person name="Honoki R."/>
            <person name="Miyazaki D."/>
            <person name="Mochizuki H."/>
            <person name="Umetsu J."/>
            <person name="Higashi K."/>
            <person name="Shibata D."/>
            <person name="Kamiya Y."/>
            <person name="Sato N."/>
            <person name="Nakamura Y."/>
            <person name="Tabata S."/>
            <person name="Ida S."/>
            <person name="Kurokawa K."/>
            <person name="Ohta H."/>
        </authorList>
    </citation>
    <scope>NUCLEOTIDE SEQUENCE [LARGE SCALE GENOMIC DNA]</scope>
    <source>
        <strain evidence="13 14">NIES-2285</strain>
    </source>
</reference>
<keyword evidence="4" id="KW-1003">Cell membrane</keyword>
<evidence type="ECO:0000256" key="7">
    <source>
        <dbReference type="ARBA" id="ARBA00023069"/>
    </source>
</evidence>
<keyword evidence="6 12" id="KW-1133">Transmembrane helix</keyword>
<evidence type="ECO:0000256" key="8">
    <source>
        <dbReference type="ARBA" id="ARBA00023136"/>
    </source>
</evidence>